<keyword evidence="14" id="KW-1185">Reference proteome</keyword>
<dbReference type="EMBL" id="FLOC01000003">
    <property type="protein sequence ID" value="SBS27735.1"/>
    <property type="molecule type" value="Genomic_DNA"/>
</dbReference>
<dbReference type="Gene3D" id="3.40.50.300">
    <property type="entry name" value="P-loop containing nucleotide triphosphate hydrolases"/>
    <property type="match status" value="2"/>
</dbReference>
<evidence type="ECO:0000256" key="6">
    <source>
        <dbReference type="ARBA" id="ARBA00022839"/>
    </source>
</evidence>
<evidence type="ECO:0000256" key="5">
    <source>
        <dbReference type="ARBA" id="ARBA00022806"/>
    </source>
</evidence>
<keyword evidence="6 10" id="KW-0269">Exonuclease</keyword>
<dbReference type="InterPro" id="IPR006697">
    <property type="entry name" value="RecC"/>
</dbReference>
<comment type="subunit">
    <text evidence="10">Heterotrimer of RecB, RecC and RecD. All subunits contribute to DNA-binding.</text>
</comment>
<dbReference type="RefSeq" id="WP_156496602.1">
    <property type="nucleotide sequence ID" value="NZ_FLOC01000003.1"/>
</dbReference>
<evidence type="ECO:0000256" key="1">
    <source>
        <dbReference type="ARBA" id="ARBA00022722"/>
    </source>
</evidence>
<dbReference type="PANTHER" id="PTHR30591">
    <property type="entry name" value="RECBCD ENZYME SUBUNIT RECC"/>
    <property type="match status" value="1"/>
</dbReference>
<evidence type="ECO:0000256" key="9">
    <source>
        <dbReference type="ARBA" id="ARBA00023204"/>
    </source>
</evidence>
<dbReference type="GO" id="GO:0008854">
    <property type="term" value="F:exodeoxyribonuclease V activity"/>
    <property type="evidence" value="ECO:0007669"/>
    <property type="project" value="InterPro"/>
</dbReference>
<evidence type="ECO:0000256" key="8">
    <source>
        <dbReference type="ARBA" id="ARBA00023125"/>
    </source>
</evidence>
<evidence type="ECO:0000313" key="13">
    <source>
        <dbReference type="EMBL" id="SBS27735.1"/>
    </source>
</evidence>
<dbReference type="Gene3D" id="3.40.50.10930">
    <property type="match status" value="1"/>
</dbReference>
<dbReference type="SUPFAM" id="SSF52980">
    <property type="entry name" value="Restriction endonuclease-like"/>
    <property type="match status" value="1"/>
</dbReference>
<dbReference type="Pfam" id="PF04257">
    <property type="entry name" value="Exonuc_V_gamma"/>
    <property type="match status" value="1"/>
</dbReference>
<keyword evidence="9 10" id="KW-0234">DNA repair</keyword>
<evidence type="ECO:0000313" key="14">
    <source>
        <dbReference type="Proteomes" id="UP000092627"/>
    </source>
</evidence>
<evidence type="ECO:0000259" key="12">
    <source>
        <dbReference type="Pfam" id="PF17946"/>
    </source>
</evidence>
<dbReference type="SUPFAM" id="SSF52540">
    <property type="entry name" value="P-loop containing nucleoside triphosphate hydrolases"/>
    <property type="match status" value="2"/>
</dbReference>
<keyword evidence="8 10" id="KW-0238">DNA-binding</keyword>
<keyword evidence="4 10" id="KW-0378">Hydrolase</keyword>
<dbReference type="InterPro" id="IPR011335">
    <property type="entry name" value="Restrct_endonuc-II-like"/>
</dbReference>
<gene>
    <name evidence="10 13" type="primary">recC</name>
    <name evidence="13" type="ORF">MAQ5080_00910</name>
</gene>
<comment type="similarity">
    <text evidence="10">Belongs to the RecC family.</text>
</comment>
<keyword evidence="2 10" id="KW-0547">Nucleotide-binding</keyword>
<dbReference type="InterPro" id="IPR013986">
    <property type="entry name" value="DExx_box_DNA_helicase_dom_sf"/>
</dbReference>
<dbReference type="InterPro" id="IPR041500">
    <property type="entry name" value="RecC_C"/>
</dbReference>
<protein>
    <recommendedName>
        <fullName evidence="10">RecBCD enzyme subunit RecC</fullName>
    </recommendedName>
    <alternativeName>
        <fullName evidence="10">Exonuclease V subunit RecC</fullName>
        <shortName evidence="10">ExoV subunit RecC</shortName>
    </alternativeName>
    <alternativeName>
        <fullName evidence="10">Helicase/nuclease RecBCD subunit RecC</fullName>
    </alternativeName>
</protein>
<keyword evidence="3 10" id="KW-0227">DNA damage</keyword>
<dbReference type="Gene3D" id="1.10.10.160">
    <property type="match status" value="1"/>
</dbReference>
<evidence type="ECO:0000256" key="7">
    <source>
        <dbReference type="ARBA" id="ARBA00022840"/>
    </source>
</evidence>
<evidence type="ECO:0000256" key="3">
    <source>
        <dbReference type="ARBA" id="ARBA00022763"/>
    </source>
</evidence>
<dbReference type="Proteomes" id="UP000092627">
    <property type="component" value="Unassembled WGS sequence"/>
</dbReference>
<dbReference type="NCBIfam" id="TIGR01450">
    <property type="entry name" value="recC"/>
    <property type="match status" value="1"/>
</dbReference>
<feature type="coiled-coil region" evidence="11">
    <location>
        <begin position="634"/>
        <end position="661"/>
    </location>
</feature>
<evidence type="ECO:0000256" key="2">
    <source>
        <dbReference type="ARBA" id="ARBA00022741"/>
    </source>
</evidence>
<evidence type="ECO:0000256" key="11">
    <source>
        <dbReference type="SAM" id="Coils"/>
    </source>
</evidence>
<comment type="miscellaneous">
    <text evidence="10">In the RecBCD complex, RecB has a slow 3'-5' helicase, an exonuclease activity and loads RecA onto ssDNA, RecD has a fast 5'-3' helicase activity, while RecC stimulates the ATPase and processivity of the RecB helicase and contributes to recognition of the Chi site.</text>
</comment>
<keyword evidence="1 10" id="KW-0540">Nuclease</keyword>
<dbReference type="PANTHER" id="PTHR30591:SF1">
    <property type="entry name" value="RECBCD ENZYME SUBUNIT RECC"/>
    <property type="match status" value="1"/>
</dbReference>
<dbReference type="GO" id="GO:0003678">
    <property type="term" value="F:DNA helicase activity"/>
    <property type="evidence" value="ECO:0007669"/>
    <property type="project" value="UniProtKB-UniRule"/>
</dbReference>
<dbReference type="HAMAP" id="MF_01486">
    <property type="entry name" value="RecC"/>
    <property type="match status" value="1"/>
</dbReference>
<evidence type="ECO:0000256" key="4">
    <source>
        <dbReference type="ARBA" id="ARBA00022801"/>
    </source>
</evidence>
<reference evidence="13 14" key="1">
    <citation type="submission" date="2016-06" db="EMBL/GenBank/DDBJ databases">
        <authorList>
            <person name="Kjaerup R.B."/>
            <person name="Dalgaard T.S."/>
            <person name="Juul-Madsen H.R."/>
        </authorList>
    </citation>
    <scope>NUCLEOTIDE SEQUENCE [LARGE SCALE GENOMIC DNA]</scope>
    <source>
        <strain evidence="13 14">CECT 5080</strain>
    </source>
</reference>
<sequence length="1185" mass="136017">MSNWPTGLMVIQGNRLESLKDVLVEWVKRYPLEPLETDKFLVQSNGIAQWLQQAIAQDTSEGGCGIAASIDVALPGRFIWEAYRAAFWELDTQSPFDLKPMTWRLFRLLNTLEDINQNGQYDALLNFMATGKSHEHRRFILAERIAKLYDQYQVYRADWLQAWEANVDVLSSRDEVASSQSKAVPEEQIWQPMLWRYLVQDVQQDPDFAGDARKIVNRSEIHKDFIEHCRNADSLDGLPRRVIVFGISSLPNQTLEVLQAIAPFTQVLLFTMNPSEYFWGDLIEGRQLLRQAKSRRPLREGRSQGKEISLDEAHLYGNPLLASWGKLGRDYLHSLDEKDQPDSYQTFFVDSKIDLFETPGVASLLQQLQDDIFQLRSLDDCQALARSVDLEQDSIRFIETHSRQREVEVLHDLLLNEFEQAKQKGDPLEPRDILIMAPDINVYVPHIEAVFGRFSKYGDHADKRFLPFHVADQSARQQHPIVAAFESLLSISRSRFEATDLLSLLDIPALRARYEINEADVARLKNWIESANIRWGLSQSQRQSLGLTSANEQNTWLFGLKRMLLGYSVGEGEIWQGVLPYGEIGGLEAQILGQMHRLIDDVQAVWQDFVEPKTLVDWSVALQGLLDTFFKPSNDHERRVITRITEQIEQLEEQVKAAGVDEELVAIDVLQETFMGQLDEPALSQRFLSGSINFATLMPMRAIPFKQVYLIGMNDGDYPQVSTPMDFDLMVGDYRPGDRSRREDARYLFLEAVLSARDKLVISWQGRSAKDNSEQPPSVLVGQLRDYLNKAWSDDKLSDKLTRDYPMQSFSRRYFQGDAPVFTYQHEWQSAYESAPHMSGKSDSLPAWQPDAPLNARKLTDFYRSPVDALYKERLDIRKPSEIEETKVVENFESDGLEEWQVHDQMLQYAKRHDVTESQWDDRVEKELERLIAAGELHSGAFSEIRRERLFSSKLKQLYFGWKNALASHTPASDTLRQAEFSVTIGDQVVTYEDDLDRLYKPVNDDVLVQFIMQTSNAYKDSIIAEEEKIERDITDNKLGSGTTWRNLVNAWVRHLVANVVHQRPVDTQLMTPNGDMRFYGMETKMAQKEFETLAAAWLKAMHEPLCFGINGGMGLVVEMKGAKKTSDVRMVENYLNFDLGSERNHYAGLHIQEPLSDDQIATLEHYAQLLCEPIVRSLNKEMAA</sequence>
<dbReference type="GO" id="GO:0009338">
    <property type="term" value="C:exodeoxyribonuclease V complex"/>
    <property type="evidence" value="ECO:0007669"/>
    <property type="project" value="InterPro"/>
</dbReference>
<dbReference type="STRING" id="295068.MAQ5080_00910"/>
<name>A0A1A8T7F9_9GAMM</name>
<dbReference type="Pfam" id="PF17946">
    <property type="entry name" value="RecC_C"/>
    <property type="match status" value="1"/>
</dbReference>
<keyword evidence="5 10" id="KW-0347">Helicase</keyword>
<proteinExistence type="inferred from homology"/>
<feature type="domain" description="RecC C-terminal" evidence="12">
    <location>
        <begin position="853"/>
        <end position="1109"/>
    </location>
</feature>
<dbReference type="GO" id="GO:0003677">
    <property type="term" value="F:DNA binding"/>
    <property type="evidence" value="ECO:0007669"/>
    <property type="project" value="UniProtKB-UniRule"/>
</dbReference>
<keyword evidence="7 10" id="KW-0067">ATP-binding</keyword>
<organism evidence="13 14">
    <name type="scientific">Marinomonas aquimarina</name>
    <dbReference type="NCBI Taxonomy" id="295068"/>
    <lineage>
        <taxon>Bacteria</taxon>
        <taxon>Pseudomonadati</taxon>
        <taxon>Pseudomonadota</taxon>
        <taxon>Gammaproteobacteria</taxon>
        <taxon>Oceanospirillales</taxon>
        <taxon>Oceanospirillaceae</taxon>
        <taxon>Marinomonas</taxon>
    </lineage>
</organism>
<dbReference type="AlphaFoldDB" id="A0A1A8T7F9"/>
<dbReference type="OrthoDB" id="9762834at2"/>
<dbReference type="PIRSF" id="PIRSF000980">
    <property type="entry name" value="RecC"/>
    <property type="match status" value="1"/>
</dbReference>
<dbReference type="GO" id="GO:0005524">
    <property type="term" value="F:ATP binding"/>
    <property type="evidence" value="ECO:0007669"/>
    <property type="project" value="UniProtKB-UniRule"/>
</dbReference>
<dbReference type="GO" id="GO:0000724">
    <property type="term" value="P:double-strand break repair via homologous recombination"/>
    <property type="evidence" value="ECO:0007669"/>
    <property type="project" value="UniProtKB-UniRule"/>
</dbReference>
<dbReference type="Gene3D" id="1.10.10.990">
    <property type="match status" value="1"/>
</dbReference>
<keyword evidence="11" id="KW-0175">Coiled coil</keyword>
<accession>A0A1A8T7F9</accession>
<dbReference type="InterPro" id="IPR027417">
    <property type="entry name" value="P-loop_NTPase"/>
</dbReference>
<comment type="function">
    <text evidence="10">A helicase/nuclease that prepares dsDNA breaks (DSB) for recombinational DNA repair. Binds to DSBs and unwinds DNA via a highly rapid and processive ATP-dependent bidirectional helicase activity. Unwinds dsDNA until it encounters a Chi (crossover hotspot instigator) sequence from the 3' direction. Cuts ssDNA a few nucleotides 3' to the Chi site. The properties and activities of the enzyme are changed at Chi. The Chi-altered holoenzyme produces a long 3'-ssDNA overhang and facilitates RecA-binding to the ssDNA for homologous DNA recombination and repair. Holoenzyme degrades any linearized DNA that is unable to undergo homologous recombination. In the holoenzyme this subunit recognizes the wild-type Chi sequence, and when added to isolated RecB increases its ATP-dependent helicase processivity.</text>
</comment>
<evidence type="ECO:0000256" key="10">
    <source>
        <dbReference type="HAMAP-Rule" id="MF_01486"/>
    </source>
</evidence>